<evidence type="ECO:0000313" key="2">
    <source>
        <dbReference type="EMBL" id="GGF91925.1"/>
    </source>
</evidence>
<evidence type="ECO:0000313" key="3">
    <source>
        <dbReference type="Proteomes" id="UP000644756"/>
    </source>
</evidence>
<keyword evidence="1" id="KW-0812">Transmembrane</keyword>
<keyword evidence="3" id="KW-1185">Reference proteome</keyword>
<dbReference type="EMBL" id="BMGR01000002">
    <property type="protein sequence ID" value="GGF91925.1"/>
    <property type="molecule type" value="Genomic_DNA"/>
</dbReference>
<feature type="transmembrane region" description="Helical" evidence="1">
    <location>
        <begin position="44"/>
        <end position="64"/>
    </location>
</feature>
<evidence type="ECO:0008006" key="4">
    <source>
        <dbReference type="Google" id="ProtNLM"/>
    </source>
</evidence>
<evidence type="ECO:0000256" key="1">
    <source>
        <dbReference type="SAM" id="Phobius"/>
    </source>
</evidence>
<reference evidence="2" key="1">
    <citation type="journal article" date="2014" name="Int. J. Syst. Evol. Microbiol.">
        <title>Complete genome sequence of Corynebacterium casei LMG S-19264T (=DSM 44701T), isolated from a smear-ripened cheese.</title>
        <authorList>
            <consortium name="US DOE Joint Genome Institute (JGI-PGF)"/>
            <person name="Walter F."/>
            <person name="Albersmeier A."/>
            <person name="Kalinowski J."/>
            <person name="Ruckert C."/>
        </authorList>
    </citation>
    <scope>NUCLEOTIDE SEQUENCE</scope>
    <source>
        <strain evidence="2">CGMCC 1.12987</strain>
    </source>
</reference>
<comment type="caution">
    <text evidence="2">The sequence shown here is derived from an EMBL/GenBank/DDBJ whole genome shotgun (WGS) entry which is preliminary data.</text>
</comment>
<accession>A0A917CKU0</accession>
<keyword evidence="1" id="KW-1133">Transmembrane helix</keyword>
<organism evidence="2 3">
    <name type="scientific">Paenibacillus abyssi</name>
    <dbReference type="NCBI Taxonomy" id="1340531"/>
    <lineage>
        <taxon>Bacteria</taxon>
        <taxon>Bacillati</taxon>
        <taxon>Bacillota</taxon>
        <taxon>Bacilli</taxon>
        <taxon>Bacillales</taxon>
        <taxon>Paenibacillaceae</taxon>
        <taxon>Paenibacillus</taxon>
    </lineage>
</organism>
<dbReference type="AlphaFoldDB" id="A0A917CKU0"/>
<proteinExistence type="predicted"/>
<gene>
    <name evidence="2" type="ORF">GCM10010916_06590</name>
</gene>
<sequence>MNQKGKGDNPWRAAGLVGVMGLDIAICIYLGYFLGSWLGGSQGWVVLGVLGGLAVGILSCVLLVKKVLEDTDG</sequence>
<name>A0A917CKU0_9BACL</name>
<reference evidence="2" key="2">
    <citation type="submission" date="2020-09" db="EMBL/GenBank/DDBJ databases">
        <authorList>
            <person name="Sun Q."/>
            <person name="Zhou Y."/>
        </authorList>
    </citation>
    <scope>NUCLEOTIDE SEQUENCE</scope>
    <source>
        <strain evidence="2">CGMCC 1.12987</strain>
    </source>
</reference>
<keyword evidence="1" id="KW-0472">Membrane</keyword>
<protein>
    <recommendedName>
        <fullName evidence="4">ATPase F0F1</fullName>
    </recommendedName>
</protein>
<feature type="transmembrane region" description="Helical" evidence="1">
    <location>
        <begin position="12"/>
        <end position="32"/>
    </location>
</feature>
<dbReference type="Proteomes" id="UP000644756">
    <property type="component" value="Unassembled WGS sequence"/>
</dbReference>
<dbReference type="RefSeq" id="WP_188528986.1">
    <property type="nucleotide sequence ID" value="NZ_BMGR01000002.1"/>
</dbReference>